<feature type="compositionally biased region" description="Basic and acidic residues" evidence="1">
    <location>
        <begin position="75"/>
        <end position="90"/>
    </location>
</feature>
<evidence type="ECO:0000256" key="1">
    <source>
        <dbReference type="SAM" id="MobiDB-lite"/>
    </source>
</evidence>
<protein>
    <submittedName>
        <fullName evidence="2">Uncharacterized protein</fullName>
    </submittedName>
</protein>
<feature type="region of interest" description="Disordered" evidence="1">
    <location>
        <begin position="25"/>
        <end position="117"/>
    </location>
</feature>
<dbReference type="AlphaFoldDB" id="A0A3P8I825"/>
<evidence type="ECO:0000313" key="3">
    <source>
        <dbReference type="Proteomes" id="UP000272942"/>
    </source>
</evidence>
<evidence type="ECO:0000313" key="2">
    <source>
        <dbReference type="EMBL" id="VDP92058.1"/>
    </source>
</evidence>
<dbReference type="Proteomes" id="UP000272942">
    <property type="component" value="Unassembled WGS sequence"/>
</dbReference>
<feature type="compositionally biased region" description="Low complexity" evidence="1">
    <location>
        <begin position="107"/>
        <end position="117"/>
    </location>
</feature>
<accession>A0A3P8I825</accession>
<organism evidence="2 3">
    <name type="scientific">Echinostoma caproni</name>
    <dbReference type="NCBI Taxonomy" id="27848"/>
    <lineage>
        <taxon>Eukaryota</taxon>
        <taxon>Metazoa</taxon>
        <taxon>Spiralia</taxon>
        <taxon>Lophotrochozoa</taxon>
        <taxon>Platyhelminthes</taxon>
        <taxon>Trematoda</taxon>
        <taxon>Digenea</taxon>
        <taxon>Plagiorchiida</taxon>
        <taxon>Echinostomata</taxon>
        <taxon>Echinostomatoidea</taxon>
        <taxon>Echinostomatidae</taxon>
        <taxon>Echinostoma</taxon>
    </lineage>
</organism>
<feature type="compositionally biased region" description="Low complexity" evidence="1">
    <location>
        <begin position="50"/>
        <end position="71"/>
    </location>
</feature>
<keyword evidence="3" id="KW-1185">Reference proteome</keyword>
<sequence length="179" mass="19787">MDFSDYVARTSNLAYLREAKARQRSAIRASRIRPSRADPSRRPISPTPPTNSNTTATTTATTTDTTTTTESNTEDDNKVHSPSVVEREILSGRVVINRKEDKRSDSSYESTSGDYGTSGSTCATYFGGNGRGVMHHIEVENTNVTAFCSQTIRVESTPRVLFNHPTDLEKEILQVIPRD</sequence>
<name>A0A3P8I825_9TREM</name>
<feature type="compositionally biased region" description="Basic residues" evidence="1">
    <location>
        <begin position="25"/>
        <end position="34"/>
    </location>
</feature>
<dbReference type="OrthoDB" id="191673at2759"/>
<gene>
    <name evidence="2" type="ORF">ECPE_LOCUS14786</name>
</gene>
<feature type="compositionally biased region" description="Basic and acidic residues" evidence="1">
    <location>
        <begin position="97"/>
        <end position="106"/>
    </location>
</feature>
<dbReference type="EMBL" id="UZAN01058530">
    <property type="protein sequence ID" value="VDP92058.1"/>
    <property type="molecule type" value="Genomic_DNA"/>
</dbReference>
<reference evidence="2 3" key="1">
    <citation type="submission" date="2018-11" db="EMBL/GenBank/DDBJ databases">
        <authorList>
            <consortium name="Pathogen Informatics"/>
        </authorList>
    </citation>
    <scope>NUCLEOTIDE SEQUENCE [LARGE SCALE GENOMIC DNA]</scope>
    <source>
        <strain evidence="2 3">Egypt</strain>
    </source>
</reference>
<proteinExistence type="predicted"/>